<keyword evidence="1" id="KW-0472">Membrane</keyword>
<reference evidence="3" key="1">
    <citation type="journal article" date="2019" name="Int. J. Syst. Evol. Microbiol.">
        <title>The Global Catalogue of Microorganisms (GCM) 10K type strain sequencing project: providing services to taxonomists for standard genome sequencing and annotation.</title>
        <authorList>
            <consortium name="The Broad Institute Genomics Platform"/>
            <consortium name="The Broad Institute Genome Sequencing Center for Infectious Disease"/>
            <person name="Wu L."/>
            <person name="Ma J."/>
        </authorList>
    </citation>
    <scope>NUCLEOTIDE SEQUENCE [LARGE SCALE GENOMIC DNA]</scope>
    <source>
        <strain evidence="3">CGMCC 4.1648</strain>
    </source>
</reference>
<keyword evidence="1" id="KW-1133">Transmembrane helix</keyword>
<gene>
    <name evidence="2" type="ORF">ACFPM3_04015</name>
</gene>
<evidence type="ECO:0000313" key="3">
    <source>
        <dbReference type="Proteomes" id="UP001595829"/>
    </source>
</evidence>
<feature type="transmembrane region" description="Helical" evidence="1">
    <location>
        <begin position="94"/>
        <end position="116"/>
    </location>
</feature>
<dbReference type="Proteomes" id="UP001595829">
    <property type="component" value="Unassembled WGS sequence"/>
</dbReference>
<organism evidence="2 3">
    <name type="scientific">Streptomyces coeruleoprunus</name>
    <dbReference type="NCBI Taxonomy" id="285563"/>
    <lineage>
        <taxon>Bacteria</taxon>
        <taxon>Bacillati</taxon>
        <taxon>Actinomycetota</taxon>
        <taxon>Actinomycetes</taxon>
        <taxon>Kitasatosporales</taxon>
        <taxon>Streptomycetaceae</taxon>
        <taxon>Streptomyces</taxon>
    </lineage>
</organism>
<name>A0ABV9X9C4_9ACTN</name>
<keyword evidence="3" id="KW-1185">Reference proteome</keyword>
<dbReference type="EMBL" id="JBHSJD010000002">
    <property type="protein sequence ID" value="MFC5021318.1"/>
    <property type="molecule type" value="Genomic_DNA"/>
</dbReference>
<evidence type="ECO:0000313" key="2">
    <source>
        <dbReference type="EMBL" id="MFC5021318.1"/>
    </source>
</evidence>
<protein>
    <submittedName>
        <fullName evidence="2">Uncharacterized protein</fullName>
    </submittedName>
</protein>
<sequence length="124" mass="13329">MTHWLGQIRYADFASGRRYTTADPRGGYRVFLSWGLGLGFMGAGFLWRALWQARNSRRSPRRHPWRLTVPFLGAVSLAPAGAASPWLTNGLAPALAFTGVCTAVVAGVCGVVALGLRRGNGGDR</sequence>
<keyword evidence="1" id="KW-0812">Transmembrane</keyword>
<accession>A0ABV9X9C4</accession>
<proteinExistence type="predicted"/>
<comment type="caution">
    <text evidence="2">The sequence shown here is derived from an EMBL/GenBank/DDBJ whole genome shotgun (WGS) entry which is preliminary data.</text>
</comment>
<feature type="transmembrane region" description="Helical" evidence="1">
    <location>
        <begin position="28"/>
        <end position="47"/>
    </location>
</feature>
<dbReference type="RefSeq" id="WP_345693287.1">
    <property type="nucleotide sequence ID" value="NZ_BAABIT010000001.1"/>
</dbReference>
<feature type="transmembrane region" description="Helical" evidence="1">
    <location>
        <begin position="67"/>
        <end position="88"/>
    </location>
</feature>
<evidence type="ECO:0000256" key="1">
    <source>
        <dbReference type="SAM" id="Phobius"/>
    </source>
</evidence>